<evidence type="ECO:0000256" key="13">
    <source>
        <dbReference type="SAM" id="MobiDB-lite"/>
    </source>
</evidence>
<sequence>MSLPIFFVAMFYCFYTPFTKVEESFNMQAIHDILYHRLNLSQYDHHEFPGVVPRTFIGPLVISLCISPIVAIINVLNINKFWSQYLVRMTLAAFVSYTWNQLMKTIRQKLGIEVSIWLLLITLTQFHFTFYMSRTLPNIMTLPLVLLAVNSWLKREKKKFLTFAGASIIIFRSELVIFLGLLLIYDLFYKRLSIIELLKFGIPTAISLILLTIGIDSYFWKRLLWPEMEVLFYNTVLNKSSDWGTSPFLWYFYSALPRALGVSLIFVPYGLFVEPRIRAITIPAIIFVLIYSFLPHKELRFIIYVFPMLNIASACACQRLWNNRTKSMIHTAFSIIAAGHLIGNFVLTVFLLTVSKTNYPGGIAISKIHRLATNDQNVTIHIDNLTAQSGVTRFTEIYSNWTYSKDEHLKAGDEELHKFDYLLTEVKNKYAPEMRLLQSTHEKIELIECFSNIGVHYTSLVPLKIRTKPCIMIMKRRPNAVLLKRFFDVSIDENEQSGSELDTEDIEDELEIELEVQDEIQEKPKVLKKKRLRSSINKLKMKEIIEAGKMEEQQRESEESGTIENIDIQSEELVINDEIQDTVNFEKDPVNDEPDNTDEELENEENLTSEELWPLEDNRNDEATSETSENTKNNIKKIISQEKTKQLLEEFKKVDLSALCDLTKMDTKDCLKKILDEHVEL</sequence>
<feature type="compositionally biased region" description="Basic and acidic residues" evidence="13">
    <location>
        <begin position="549"/>
        <end position="558"/>
    </location>
</feature>
<feature type="transmembrane region" description="Helical" evidence="12">
    <location>
        <begin position="160"/>
        <end position="185"/>
    </location>
</feature>
<keyword evidence="4 12" id="KW-0328">Glycosyltransferase</keyword>
<evidence type="ECO:0000256" key="10">
    <source>
        <dbReference type="ARBA" id="ARBA00044721"/>
    </source>
</evidence>
<comment type="subcellular location">
    <subcellularLocation>
        <location evidence="1 12">Endoplasmic reticulum membrane</location>
        <topology evidence="1 12">Multi-pass membrane protein</topology>
    </subcellularLocation>
</comment>
<dbReference type="InterPro" id="IPR005599">
    <property type="entry name" value="GPI_mannosylTrfase"/>
</dbReference>
<feature type="compositionally biased region" description="Acidic residues" evidence="13">
    <location>
        <begin position="591"/>
        <end position="608"/>
    </location>
</feature>
<feature type="region of interest" description="Disordered" evidence="13">
    <location>
        <begin position="549"/>
        <end position="569"/>
    </location>
</feature>
<feature type="transmembrane region" description="Helical" evidence="12">
    <location>
        <begin position="197"/>
        <end position="219"/>
    </location>
</feature>
<proteinExistence type="inferred from homology"/>
<evidence type="ECO:0000256" key="6">
    <source>
        <dbReference type="ARBA" id="ARBA00022692"/>
    </source>
</evidence>
<dbReference type="AlphaFoldDB" id="A0A9N9S3E0"/>
<comment type="function">
    <text evidence="10">Mannosyltransferase that operates in the biosynthetic pathway of dolichol-linked oligosaccharides, the glycan precursors employed in protein asparagine (N)-glycosylation. The assembly of dolichol-linked oligosaccharides begins on the cytosolic side of the endoplasmic reticulum membrane and finishes in its lumen. The sequential addition of sugars to dolichol pyrophosphate produces dolichol-linked oligosaccharides containing fourteen sugars, including two GlcNAcs, nine mannoses and three glucoses. Once assembled, the oligosaccharide is transferred from the lipid to nascent proteins by oligosaccharyltransferases. In the lumen of the endoplasmic reticulum, adds the eighth mannose residue in an alpha-1,6 linkage onto Man(7)GlcNAc(2)-PP-dolichol to produce Man(8)GlcNAc(2)-PP-dolichol.</text>
</comment>
<dbReference type="GO" id="GO:0006487">
    <property type="term" value="P:protein N-linked glycosylation"/>
    <property type="evidence" value="ECO:0007669"/>
    <property type="project" value="TreeGrafter"/>
</dbReference>
<dbReference type="GO" id="GO:0052917">
    <property type="term" value="F:dol-P-Man:Man(7)GlcNAc(2)-PP-Dol alpha-1,6-mannosyltransferase activity"/>
    <property type="evidence" value="ECO:0007669"/>
    <property type="project" value="UniProtKB-EC"/>
</dbReference>
<feature type="transmembrane region" description="Helical" evidence="12">
    <location>
        <begin position="277"/>
        <end position="294"/>
    </location>
</feature>
<name>A0A9N9S3E0_9DIPT</name>
<evidence type="ECO:0000256" key="9">
    <source>
        <dbReference type="ARBA" id="ARBA00023136"/>
    </source>
</evidence>
<keyword evidence="15" id="KW-1185">Reference proteome</keyword>
<feature type="transmembrane region" description="Helical" evidence="12">
    <location>
        <begin position="111"/>
        <end position="130"/>
    </location>
</feature>
<comment type="similarity">
    <text evidence="3 12">Belongs to the glycosyltransferase 22 family.</text>
</comment>
<evidence type="ECO:0000256" key="3">
    <source>
        <dbReference type="ARBA" id="ARBA00007063"/>
    </source>
</evidence>
<gene>
    <name evidence="14" type="ORF">CHIRRI_LOCUS10320</name>
</gene>
<evidence type="ECO:0000256" key="2">
    <source>
        <dbReference type="ARBA" id="ARBA00004922"/>
    </source>
</evidence>
<evidence type="ECO:0000313" key="15">
    <source>
        <dbReference type="Proteomes" id="UP001153620"/>
    </source>
</evidence>
<keyword evidence="6 12" id="KW-0812">Transmembrane</keyword>
<evidence type="ECO:0000256" key="12">
    <source>
        <dbReference type="RuleBase" id="RU363075"/>
    </source>
</evidence>
<dbReference type="PANTHER" id="PTHR22760">
    <property type="entry name" value="GLYCOSYLTRANSFERASE"/>
    <property type="match status" value="1"/>
</dbReference>
<keyword evidence="9 12" id="KW-0472">Membrane</keyword>
<feature type="region of interest" description="Disordered" evidence="13">
    <location>
        <begin position="585"/>
        <end position="634"/>
    </location>
</feature>
<keyword evidence="8 12" id="KW-1133">Transmembrane helix</keyword>
<dbReference type="EMBL" id="OU895879">
    <property type="protein sequence ID" value="CAG9807471.1"/>
    <property type="molecule type" value="Genomic_DNA"/>
</dbReference>
<comment type="catalytic activity">
    <reaction evidence="11">
        <text>an alpha-D-Man-(1-&gt;2)-alpha-D-Man-(1-&gt;2)-alpha-D-Man-(1-&gt;3)-[alpha-D-Man-(1-&gt;2)-alpha-D-Man-(1-&gt;3)-alpha-D-Man-(1-&gt;6)]-beta-D-Man-(1-&gt;4)-beta-D-GlcNAc-(1-&gt;4)-alpha-D-GlcNAc-diphospho-di-trans,poly-cis-dolichol + a di-trans,poly-cis-dolichyl beta-D-mannosyl phosphate = an alpha-D-Man-(1-&gt;2)-alpha-D-Man-(1-&gt;2)-alpha-D-Man-(1-&gt;3)-[alpha-D-Man-(1-&gt;2)-alpha-D-Man-(1-&gt;3)-[alpha-D-Man-(1-&gt;6)]-alpha-D-Man-(1-&gt;6)]-beta-D-Man-(1-&gt;4)-beta-D-GlcNAc-(1-&gt;4)-alpha-D-GlcNAc-diphospho-di-trans,poly-cis-dolichol + a di-trans,poly-cis-dolichyl phosphate + H(+)</text>
        <dbReference type="Rhea" id="RHEA:29535"/>
        <dbReference type="Rhea" id="RHEA-COMP:19498"/>
        <dbReference type="Rhea" id="RHEA-COMP:19501"/>
        <dbReference type="Rhea" id="RHEA-COMP:19518"/>
        <dbReference type="Rhea" id="RHEA-COMP:19519"/>
        <dbReference type="ChEBI" id="CHEBI:15378"/>
        <dbReference type="ChEBI" id="CHEBI:57683"/>
        <dbReference type="ChEBI" id="CHEBI:58211"/>
        <dbReference type="ChEBI" id="CHEBI:132517"/>
        <dbReference type="ChEBI" id="CHEBI:132519"/>
        <dbReference type="EC" id="2.4.1.260"/>
    </reaction>
    <physiologicalReaction direction="left-to-right" evidence="11">
        <dbReference type="Rhea" id="RHEA:29536"/>
    </physiologicalReaction>
</comment>
<dbReference type="Proteomes" id="UP001153620">
    <property type="component" value="Chromosome 3"/>
</dbReference>
<feature type="transmembrane region" description="Helical" evidence="12">
    <location>
        <begin position="56"/>
        <end position="76"/>
    </location>
</feature>
<evidence type="ECO:0000256" key="11">
    <source>
        <dbReference type="ARBA" id="ARBA00048899"/>
    </source>
</evidence>
<dbReference type="EC" id="2.4.1.-" evidence="12"/>
<organism evidence="14 15">
    <name type="scientific">Chironomus riparius</name>
    <dbReference type="NCBI Taxonomy" id="315576"/>
    <lineage>
        <taxon>Eukaryota</taxon>
        <taxon>Metazoa</taxon>
        <taxon>Ecdysozoa</taxon>
        <taxon>Arthropoda</taxon>
        <taxon>Hexapoda</taxon>
        <taxon>Insecta</taxon>
        <taxon>Pterygota</taxon>
        <taxon>Neoptera</taxon>
        <taxon>Endopterygota</taxon>
        <taxon>Diptera</taxon>
        <taxon>Nematocera</taxon>
        <taxon>Chironomoidea</taxon>
        <taxon>Chironomidae</taxon>
        <taxon>Chironominae</taxon>
        <taxon>Chironomus</taxon>
    </lineage>
</organism>
<dbReference type="GO" id="GO:0005789">
    <property type="term" value="C:endoplasmic reticulum membrane"/>
    <property type="evidence" value="ECO:0007669"/>
    <property type="project" value="UniProtKB-SubCell"/>
</dbReference>
<evidence type="ECO:0000256" key="7">
    <source>
        <dbReference type="ARBA" id="ARBA00022824"/>
    </source>
</evidence>
<evidence type="ECO:0000256" key="4">
    <source>
        <dbReference type="ARBA" id="ARBA00022676"/>
    </source>
</evidence>
<dbReference type="OrthoDB" id="19039at2759"/>
<accession>A0A9N9S3E0</accession>
<keyword evidence="7 12" id="KW-0256">Endoplasmic reticulum</keyword>
<protein>
    <recommendedName>
        <fullName evidence="12">Mannosyltransferase</fullName>
        <ecNumber evidence="12">2.4.1.-</ecNumber>
    </recommendedName>
</protein>
<reference evidence="14" key="1">
    <citation type="submission" date="2022-01" db="EMBL/GenBank/DDBJ databases">
        <authorList>
            <person name="King R."/>
        </authorList>
    </citation>
    <scope>NUCLEOTIDE SEQUENCE</scope>
</reference>
<evidence type="ECO:0000256" key="5">
    <source>
        <dbReference type="ARBA" id="ARBA00022679"/>
    </source>
</evidence>
<dbReference type="Pfam" id="PF03901">
    <property type="entry name" value="Glyco_transf_22"/>
    <property type="match status" value="1"/>
</dbReference>
<evidence type="ECO:0000313" key="14">
    <source>
        <dbReference type="EMBL" id="CAG9807471.1"/>
    </source>
</evidence>
<feature type="transmembrane region" description="Helical" evidence="12">
    <location>
        <begin position="301"/>
        <end position="321"/>
    </location>
</feature>
<reference evidence="14" key="2">
    <citation type="submission" date="2022-10" db="EMBL/GenBank/DDBJ databases">
        <authorList>
            <consortium name="ENA_rothamsted_submissions"/>
            <consortium name="culmorum"/>
            <person name="King R."/>
        </authorList>
    </citation>
    <scope>NUCLEOTIDE SEQUENCE</scope>
</reference>
<evidence type="ECO:0000256" key="8">
    <source>
        <dbReference type="ARBA" id="ARBA00022989"/>
    </source>
</evidence>
<feature type="transmembrane region" description="Helical" evidence="12">
    <location>
        <begin position="333"/>
        <end position="354"/>
    </location>
</feature>
<comment type="pathway">
    <text evidence="2">Protein modification; protein glycosylation.</text>
</comment>
<feature type="transmembrane region" description="Helical" evidence="12">
    <location>
        <begin position="248"/>
        <end position="271"/>
    </location>
</feature>
<dbReference type="PANTHER" id="PTHR22760:SF1">
    <property type="entry name" value="DOL-P-MAN:MAN(7)GLCNAC(2)-PP-DOL ALPHA-1,6-MANNOSYLTRANSFERASE"/>
    <property type="match status" value="1"/>
</dbReference>
<evidence type="ECO:0000256" key="1">
    <source>
        <dbReference type="ARBA" id="ARBA00004477"/>
    </source>
</evidence>
<keyword evidence="5" id="KW-0808">Transferase</keyword>